<name>A0A1G1ZMD4_9BACT</name>
<evidence type="ECO:0000313" key="3">
    <source>
        <dbReference type="Proteomes" id="UP000178517"/>
    </source>
</evidence>
<gene>
    <name evidence="2" type="ORF">A3A04_01950</name>
</gene>
<proteinExistence type="predicted"/>
<comment type="caution">
    <text evidence="2">The sequence shown here is derived from an EMBL/GenBank/DDBJ whole genome shotgun (WGS) entry which is preliminary data.</text>
</comment>
<sequence>MRRFVSIFLIISIVALSFSLNVVQARAWYERIFDPIAEAFNNAADVFRGIVATLVQLTVISTPIFVIAPGDFMADRGAIHDLQCWGYGASLFGGCRDRETIPVIAEGLQGCTAEVAFGDMTIPGTINPVNGYMLYDPMNFQSFNASNLRERLMTMYEGDSSNSNMEIYRFVFPRYKSNPAYEDWRRGIGVLGVESPPQIIETTEQELVSAFYRVPLYIGSGITSFEPFPPKTFPLGSRIVEQINGGTIEGGYKLFADYRERLPVPDMSYATIPFNSVCDDTGRCVFVDSAMPEASYVMYVAKVKGSYFYYQGNFDTNFNPIHAYTLYEDKFMPMRGAASSVIFPQLDSRGNPIADPNINGIWIAKTPDDCPDVTTPDPVNTPLPDPIVIVTPGETQVPPGGSSGGSSSGSGGSGGGLCTAATLTITAPDATTYSIKRDDTVLVPETPFLGAATFVDTNVTPHTTYIYTIEVKNAAGRTASVTKEYVSRCIPQCKFTAKTPIPEFGKSKLSWECGLGGIGTIAEACSVLENISRRIVNDGSGERGTVETGPLRQSTDYLLSCRNLDGTINIPQRVIVEKPDLKEVRPRQ</sequence>
<protein>
    <submittedName>
        <fullName evidence="2">Uncharacterized protein</fullName>
    </submittedName>
</protein>
<reference evidence="2 3" key="1">
    <citation type="journal article" date="2016" name="Nat. Commun.">
        <title>Thousands of microbial genomes shed light on interconnected biogeochemical processes in an aquifer system.</title>
        <authorList>
            <person name="Anantharaman K."/>
            <person name="Brown C.T."/>
            <person name="Hug L.A."/>
            <person name="Sharon I."/>
            <person name="Castelle C.J."/>
            <person name="Probst A.J."/>
            <person name="Thomas B.C."/>
            <person name="Singh A."/>
            <person name="Wilkins M.J."/>
            <person name="Karaoz U."/>
            <person name="Brodie E.L."/>
            <person name="Williams K.H."/>
            <person name="Hubbard S.S."/>
            <person name="Banfield J.F."/>
        </authorList>
    </citation>
    <scope>NUCLEOTIDE SEQUENCE [LARGE SCALE GENOMIC DNA]</scope>
</reference>
<feature type="region of interest" description="Disordered" evidence="1">
    <location>
        <begin position="392"/>
        <end position="413"/>
    </location>
</feature>
<dbReference type="EMBL" id="MHJI01000028">
    <property type="protein sequence ID" value="OGY64930.1"/>
    <property type="molecule type" value="Genomic_DNA"/>
</dbReference>
<dbReference type="STRING" id="1798406.A3A04_01950"/>
<organism evidence="2 3">
    <name type="scientific">Candidatus Harrisonbacteria bacterium RIFCSPLOWO2_01_FULL_40_28</name>
    <dbReference type="NCBI Taxonomy" id="1798406"/>
    <lineage>
        <taxon>Bacteria</taxon>
        <taxon>Candidatus Harrisoniibacteriota</taxon>
    </lineage>
</organism>
<evidence type="ECO:0000313" key="2">
    <source>
        <dbReference type="EMBL" id="OGY64930.1"/>
    </source>
</evidence>
<accession>A0A1G1ZMD4</accession>
<dbReference type="Proteomes" id="UP000178517">
    <property type="component" value="Unassembled WGS sequence"/>
</dbReference>
<dbReference type="AlphaFoldDB" id="A0A1G1ZMD4"/>
<feature type="compositionally biased region" description="Gly residues" evidence="1">
    <location>
        <begin position="401"/>
        <end position="413"/>
    </location>
</feature>
<evidence type="ECO:0000256" key="1">
    <source>
        <dbReference type="SAM" id="MobiDB-lite"/>
    </source>
</evidence>